<dbReference type="Proteomes" id="UP001171945">
    <property type="component" value="Unassembled WGS sequence"/>
</dbReference>
<keyword evidence="2" id="KW-1185">Reference proteome</keyword>
<evidence type="ECO:0000313" key="1">
    <source>
        <dbReference type="EMBL" id="MDM8563332.1"/>
    </source>
</evidence>
<protein>
    <submittedName>
        <fullName evidence="1">BrnA antitoxin family protein</fullName>
    </submittedName>
</protein>
<accession>A0ABT7VUS1</accession>
<evidence type="ECO:0000313" key="2">
    <source>
        <dbReference type="Proteomes" id="UP001171945"/>
    </source>
</evidence>
<comment type="caution">
    <text evidence="1">The sequence shown here is derived from an EMBL/GenBank/DDBJ whole genome shotgun (WGS) entry which is preliminary data.</text>
</comment>
<dbReference type="InterPro" id="IPR025528">
    <property type="entry name" value="BrnA_antitoxin"/>
</dbReference>
<organism evidence="1 2">
    <name type="scientific">Candidatus Marithioploca araucensis</name>
    <dbReference type="NCBI Taxonomy" id="70273"/>
    <lineage>
        <taxon>Bacteria</taxon>
        <taxon>Pseudomonadati</taxon>
        <taxon>Pseudomonadota</taxon>
        <taxon>Gammaproteobacteria</taxon>
        <taxon>Thiotrichales</taxon>
        <taxon>Thiotrichaceae</taxon>
        <taxon>Candidatus Marithioploca</taxon>
    </lineage>
</organism>
<dbReference type="EMBL" id="JAUCGM010000581">
    <property type="protein sequence ID" value="MDM8563332.1"/>
    <property type="molecule type" value="Genomic_DNA"/>
</dbReference>
<sequence>MKKESIVRYSTEELKNFEINGGDKTDWQSLSLMKDEDIKYDEDSPKITEEMFSKATTPKQNQTEITLSLDSDMVEWYTTQKIAYQSLINTLLRSYMEVHSYNR</sequence>
<dbReference type="Pfam" id="PF14384">
    <property type="entry name" value="BrnA_antitoxin"/>
    <property type="match status" value="1"/>
</dbReference>
<gene>
    <name evidence="1" type="ORF">QUF54_08260</name>
</gene>
<proteinExistence type="predicted"/>
<reference evidence="1" key="1">
    <citation type="submission" date="2023-06" db="EMBL/GenBank/DDBJ databases">
        <title>Uncultivated large filamentous bacteria from sulfidic sediments reveal new species and different genomic features in energy metabolism and defense.</title>
        <authorList>
            <person name="Fonseca A."/>
        </authorList>
    </citation>
    <scope>NUCLEOTIDE SEQUENCE</scope>
    <source>
        <strain evidence="1">HSG4</strain>
    </source>
</reference>
<name>A0ABT7VUS1_9GAMM</name>